<name>A0ABW8SGK5_9CLOT</name>
<gene>
    <name evidence="1" type="ORF">ACJDU8_02040</name>
</gene>
<sequence length="927" mass="92665">MANKKIYMGLTKIAIATIIATSLGGVAYAKDGDIYKLPVAPSTSVTNEGGIGNIVLNKSSLLDLIVNMSNYGYEAGGKIYKASDANAQWNANPTAAAATIYAAIAANATPTSYTPVAAAGTISSVSAINGTVTVTFSSALAAAPALTDFAVTQTIGTGTATTVVPTAVTMDSTNTIATLTVPTVTASTADQSVVDSVSYKGATAVIASAFTVAPAGLAVSSVSAINSTTLGVTINGTLTDAQKSATTFTVTKDGSTPVAVTATWNGNTANLVKADGSKLIAGSYSVKVASSGVTFTTDTATGTVAAEKATSIKINTARILNAASQVLSYEVDNQYGEKMNLASNLLTVMVYNTTAPSRTVSNTNVTLDASGANVGDVLKVTAYLASDPTVTVSSNITVANITVGSVTIGDLVPNTGNDRVSIGDTGVVLPITLTDDAGSAFLPTHNGAIATGATYDGLTYTYSGITALSYSTTTKQYTCTATAMPATITISDAASGQVVTKTLTLNPVATAQTAAFGDLTGNIVSGDTTNLPKLPVNFTDQYGKSIVLANSTALTSTPFVAQVTGAGAIPLAVSANITNTNGQDYLTFSNIPTATAGTYTLTLTNVNTGKQVSTNLTVNAARVPTTLSEETTPSASIIGTGTTNAVFDVIDQYGQKVSSNANYDIKATTTSGGSGIVTVTSTTAIASPTTITITGVAAGTDTITFTLEKASDGTVIDTKSVPVTDIATVASYAATTDKTSYTAGDTMTITVNALNGTGQPYTAYNGSGVATVTLTPNAGSAITYLRNLQFVNGVATTTVPVTVADSTGTAVQVAYDSNTATVATSPTVTAAAMSKLGISATVAGTTATINAEDASGNILSSYTGTKIVKVTYVDSTGAAKAVTGADVDGNVQVTFTSGVGTVTLGTAVASGDKITASVDGFTGTVTK</sequence>
<dbReference type="Proteomes" id="UP001623660">
    <property type="component" value="Unassembled WGS sequence"/>
</dbReference>
<accession>A0ABW8SGK5</accession>
<keyword evidence="2" id="KW-1185">Reference proteome</keyword>
<comment type="caution">
    <text evidence="1">The sequence shown here is derived from an EMBL/GenBank/DDBJ whole genome shotgun (WGS) entry which is preliminary data.</text>
</comment>
<organism evidence="1 2">
    <name type="scientific">Candidatus Clostridium eludens</name>
    <dbReference type="NCBI Taxonomy" id="3381663"/>
    <lineage>
        <taxon>Bacteria</taxon>
        <taxon>Bacillati</taxon>
        <taxon>Bacillota</taxon>
        <taxon>Clostridia</taxon>
        <taxon>Eubacteriales</taxon>
        <taxon>Clostridiaceae</taxon>
        <taxon>Clostridium</taxon>
    </lineage>
</organism>
<dbReference type="EMBL" id="JBJHZX010000002">
    <property type="protein sequence ID" value="MFL0194361.1"/>
    <property type="molecule type" value="Genomic_DNA"/>
</dbReference>
<evidence type="ECO:0000313" key="2">
    <source>
        <dbReference type="Proteomes" id="UP001623660"/>
    </source>
</evidence>
<dbReference type="RefSeq" id="WP_406790480.1">
    <property type="nucleotide sequence ID" value="NZ_JBJHZX010000002.1"/>
</dbReference>
<proteinExistence type="predicted"/>
<reference evidence="1 2" key="1">
    <citation type="submission" date="2024-11" db="EMBL/GenBank/DDBJ databases">
        <authorList>
            <person name="Heng Y.C."/>
            <person name="Lim A.C.H."/>
            <person name="Lee J.K.Y."/>
            <person name="Kittelmann S."/>
        </authorList>
    </citation>
    <scope>NUCLEOTIDE SEQUENCE [LARGE SCALE GENOMIC DNA]</scope>
    <source>
        <strain evidence="1 2">WILCCON 0269</strain>
    </source>
</reference>
<protein>
    <submittedName>
        <fullName evidence="1">Beta strand repeat-containing protein</fullName>
    </submittedName>
</protein>
<evidence type="ECO:0000313" key="1">
    <source>
        <dbReference type="EMBL" id="MFL0194361.1"/>
    </source>
</evidence>